<reference evidence="2 3" key="2">
    <citation type="submission" date="2018-11" db="EMBL/GenBank/DDBJ databases">
        <authorList>
            <consortium name="Pathogen Informatics"/>
        </authorList>
    </citation>
    <scope>NUCLEOTIDE SEQUENCE [LARGE SCALE GENOMIC DNA]</scope>
</reference>
<dbReference type="AlphaFoldDB" id="A0A0R3X9D6"/>
<evidence type="ECO:0000259" key="1">
    <source>
        <dbReference type="Pfam" id="PF01426"/>
    </source>
</evidence>
<dbReference type="WBParaSite" id="TTAC_0001016101-mRNA-1">
    <property type="protein sequence ID" value="TTAC_0001016101-mRNA-1"/>
    <property type="gene ID" value="TTAC_0001016101"/>
</dbReference>
<evidence type="ECO:0000313" key="3">
    <source>
        <dbReference type="Proteomes" id="UP000274429"/>
    </source>
</evidence>
<evidence type="ECO:0000313" key="2">
    <source>
        <dbReference type="EMBL" id="VDM35126.1"/>
    </source>
</evidence>
<dbReference type="GO" id="GO:0003682">
    <property type="term" value="F:chromatin binding"/>
    <property type="evidence" value="ECO:0007669"/>
    <property type="project" value="InterPro"/>
</dbReference>
<reference evidence="4" key="1">
    <citation type="submission" date="2017-02" db="UniProtKB">
        <authorList>
            <consortium name="WormBaseParasite"/>
        </authorList>
    </citation>
    <scope>IDENTIFICATION</scope>
</reference>
<name>A0A0R3X9D6_HYDTA</name>
<dbReference type="InterPro" id="IPR001025">
    <property type="entry name" value="BAH_dom"/>
</dbReference>
<protein>
    <submittedName>
        <fullName evidence="4">BAH domain-containing protein</fullName>
    </submittedName>
</protein>
<dbReference type="GO" id="GO:0016581">
    <property type="term" value="C:NuRD complex"/>
    <property type="evidence" value="ECO:0007669"/>
    <property type="project" value="TreeGrafter"/>
</dbReference>
<dbReference type="GO" id="GO:0003714">
    <property type="term" value="F:transcription corepressor activity"/>
    <property type="evidence" value="ECO:0007669"/>
    <property type="project" value="TreeGrafter"/>
</dbReference>
<proteinExistence type="predicted"/>
<dbReference type="GO" id="GO:0003713">
    <property type="term" value="F:transcription coactivator activity"/>
    <property type="evidence" value="ECO:0007669"/>
    <property type="project" value="TreeGrafter"/>
</dbReference>
<dbReference type="STRING" id="6205.A0A0R3X9D6"/>
<dbReference type="GO" id="GO:0042826">
    <property type="term" value="F:histone deacetylase binding"/>
    <property type="evidence" value="ECO:0007669"/>
    <property type="project" value="TreeGrafter"/>
</dbReference>
<dbReference type="Proteomes" id="UP000274429">
    <property type="component" value="Unassembled WGS sequence"/>
</dbReference>
<dbReference type="EMBL" id="UYWX01021356">
    <property type="protein sequence ID" value="VDM35126.1"/>
    <property type="molecule type" value="Genomic_DNA"/>
</dbReference>
<dbReference type="PANTHER" id="PTHR10865">
    <property type="entry name" value="METASTASIS-ASSOCIATED PROTEIN AND MESODERM INDUCTION EARLY RESPONSE PROTEIN"/>
    <property type="match status" value="1"/>
</dbReference>
<sequence length="153" mass="17922">MSSSNKYRVGDFVYFETNATAPYQIRRLDELVMVLLTFPAFRPLPFFMEDKMGFHFQTPNGVEAKVTCYFRRRDISNTLIQQAEKYYFQETDDANGEATPPLSDLLRHQVKHRELFHSRTIESLPATHIRGMFLLHSCYDGALLYALRAEHQH</sequence>
<dbReference type="InterPro" id="IPR040138">
    <property type="entry name" value="MIER/MTA"/>
</dbReference>
<dbReference type="OrthoDB" id="2193595at2759"/>
<dbReference type="PANTHER" id="PTHR10865:SF29">
    <property type="entry name" value="METASTASIS ASSOCIATED 1-LIKE, ISOFORM D"/>
    <property type="match status" value="1"/>
</dbReference>
<keyword evidence="3" id="KW-1185">Reference proteome</keyword>
<dbReference type="InterPro" id="IPR043151">
    <property type="entry name" value="BAH_sf"/>
</dbReference>
<dbReference type="GO" id="GO:0000122">
    <property type="term" value="P:negative regulation of transcription by RNA polymerase II"/>
    <property type="evidence" value="ECO:0007669"/>
    <property type="project" value="TreeGrafter"/>
</dbReference>
<gene>
    <name evidence="2" type="ORF">TTAC_LOCUS10146</name>
</gene>
<feature type="domain" description="BAH" evidence="1">
    <location>
        <begin position="5"/>
        <end position="132"/>
    </location>
</feature>
<organism evidence="4">
    <name type="scientific">Hydatigena taeniaeformis</name>
    <name type="common">Feline tapeworm</name>
    <name type="synonym">Taenia taeniaeformis</name>
    <dbReference type="NCBI Taxonomy" id="6205"/>
    <lineage>
        <taxon>Eukaryota</taxon>
        <taxon>Metazoa</taxon>
        <taxon>Spiralia</taxon>
        <taxon>Lophotrochozoa</taxon>
        <taxon>Platyhelminthes</taxon>
        <taxon>Cestoda</taxon>
        <taxon>Eucestoda</taxon>
        <taxon>Cyclophyllidea</taxon>
        <taxon>Taeniidae</taxon>
        <taxon>Hydatigera</taxon>
    </lineage>
</organism>
<accession>A0A0R3X9D6</accession>
<dbReference type="Gene3D" id="2.30.30.490">
    <property type="match status" value="1"/>
</dbReference>
<evidence type="ECO:0000313" key="4">
    <source>
        <dbReference type="WBParaSite" id="TTAC_0001016101-mRNA-1"/>
    </source>
</evidence>
<dbReference type="Pfam" id="PF01426">
    <property type="entry name" value="BAH"/>
    <property type="match status" value="1"/>
</dbReference>